<gene>
    <name evidence="2" type="ORF">ACFOSB_02905</name>
</gene>
<evidence type="ECO:0000313" key="2">
    <source>
        <dbReference type="EMBL" id="MFC3831812.1"/>
    </source>
</evidence>
<name>A0ABV7Z349_9DEIO</name>
<sequence length="121" mass="13109">MTQQHTLAQQYLDAWNEADAQQRDAQLRRLLTPDATYTDPQMTGHGPDGIGQMIGAARTQLPGLSFRLRGSVETHHDTMRFSWALGPDADTAVAGGTDVVVLDGGRMRQIIGFIDFAPASG</sequence>
<feature type="domain" description="SnoaL-like" evidence="1">
    <location>
        <begin position="9"/>
        <end position="108"/>
    </location>
</feature>
<dbReference type="InterPro" id="IPR037401">
    <property type="entry name" value="SnoaL-like"/>
</dbReference>
<keyword evidence="3" id="KW-1185">Reference proteome</keyword>
<proteinExistence type="predicted"/>
<dbReference type="InterPro" id="IPR032710">
    <property type="entry name" value="NTF2-like_dom_sf"/>
</dbReference>
<dbReference type="RefSeq" id="WP_322473869.1">
    <property type="nucleotide sequence ID" value="NZ_JBHRZG010000002.1"/>
</dbReference>
<organism evidence="2 3">
    <name type="scientific">Deinococcus rufus</name>
    <dbReference type="NCBI Taxonomy" id="2136097"/>
    <lineage>
        <taxon>Bacteria</taxon>
        <taxon>Thermotogati</taxon>
        <taxon>Deinococcota</taxon>
        <taxon>Deinococci</taxon>
        <taxon>Deinococcales</taxon>
        <taxon>Deinococcaceae</taxon>
        <taxon>Deinococcus</taxon>
    </lineage>
</organism>
<dbReference type="SUPFAM" id="SSF54427">
    <property type="entry name" value="NTF2-like"/>
    <property type="match status" value="1"/>
</dbReference>
<reference evidence="3" key="1">
    <citation type="journal article" date="2019" name="Int. J. Syst. Evol. Microbiol.">
        <title>The Global Catalogue of Microorganisms (GCM) 10K type strain sequencing project: providing services to taxonomists for standard genome sequencing and annotation.</title>
        <authorList>
            <consortium name="The Broad Institute Genomics Platform"/>
            <consortium name="The Broad Institute Genome Sequencing Center for Infectious Disease"/>
            <person name="Wu L."/>
            <person name="Ma J."/>
        </authorList>
    </citation>
    <scope>NUCLEOTIDE SEQUENCE [LARGE SCALE GENOMIC DNA]</scope>
    <source>
        <strain evidence="3">CCTCC AB 2017081</strain>
    </source>
</reference>
<accession>A0ABV7Z349</accession>
<dbReference type="Gene3D" id="3.10.450.50">
    <property type="match status" value="1"/>
</dbReference>
<comment type="caution">
    <text evidence="2">The sequence shown here is derived from an EMBL/GenBank/DDBJ whole genome shotgun (WGS) entry which is preliminary data.</text>
</comment>
<evidence type="ECO:0000313" key="3">
    <source>
        <dbReference type="Proteomes" id="UP001595803"/>
    </source>
</evidence>
<dbReference type="Pfam" id="PF12680">
    <property type="entry name" value="SnoaL_2"/>
    <property type="match status" value="1"/>
</dbReference>
<evidence type="ECO:0000259" key="1">
    <source>
        <dbReference type="Pfam" id="PF12680"/>
    </source>
</evidence>
<dbReference type="Proteomes" id="UP001595803">
    <property type="component" value="Unassembled WGS sequence"/>
</dbReference>
<dbReference type="EMBL" id="JBHRZG010000002">
    <property type="protein sequence ID" value="MFC3831812.1"/>
    <property type="molecule type" value="Genomic_DNA"/>
</dbReference>
<protein>
    <submittedName>
        <fullName evidence="2">Nuclear transport factor 2 family protein</fullName>
    </submittedName>
</protein>